<dbReference type="OMA" id="WIDVIYT"/>
<evidence type="ECO:0000313" key="13">
    <source>
        <dbReference type="Proteomes" id="UP000654075"/>
    </source>
</evidence>
<keyword evidence="13" id="KW-1185">Reference proteome</keyword>
<evidence type="ECO:0000256" key="5">
    <source>
        <dbReference type="ARBA" id="ARBA00022737"/>
    </source>
</evidence>
<feature type="transmembrane region" description="Helical" evidence="11">
    <location>
        <begin position="168"/>
        <end position="190"/>
    </location>
</feature>
<comment type="caution">
    <text evidence="12">The sequence shown here is derived from an EMBL/GenBank/DDBJ whole genome shotgun (WGS) entry which is preliminary data.</text>
</comment>
<keyword evidence="7 11" id="KW-1133">Transmembrane helix</keyword>
<keyword evidence="3" id="KW-0813">Transport</keyword>
<dbReference type="GO" id="GO:0015184">
    <property type="term" value="F:L-cystine transmembrane transporter activity"/>
    <property type="evidence" value="ECO:0007669"/>
    <property type="project" value="TreeGrafter"/>
</dbReference>
<gene>
    <name evidence="12" type="ORF">PGLA1383_LOCUS36864</name>
</gene>
<evidence type="ECO:0000256" key="4">
    <source>
        <dbReference type="ARBA" id="ARBA00022692"/>
    </source>
</evidence>
<feature type="transmembrane region" description="Helical" evidence="11">
    <location>
        <begin position="237"/>
        <end position="256"/>
    </location>
</feature>
<comment type="subcellular location">
    <subcellularLocation>
        <location evidence="1">Lysosome membrane</location>
        <topology evidence="1">Multi-pass membrane protein</topology>
    </subcellularLocation>
</comment>
<keyword evidence="6" id="KW-0769">Symport</keyword>
<dbReference type="FunFam" id="1.20.1280.290:FF:000016">
    <property type="entry name" value="Cystinosin homolog"/>
    <property type="match status" value="1"/>
</dbReference>
<feature type="transmembrane region" description="Helical" evidence="11">
    <location>
        <begin position="196"/>
        <end position="217"/>
    </location>
</feature>
<keyword evidence="5" id="KW-0677">Repeat</keyword>
<keyword evidence="9" id="KW-0458">Lysosome</keyword>
<evidence type="ECO:0000256" key="6">
    <source>
        <dbReference type="ARBA" id="ARBA00022847"/>
    </source>
</evidence>
<evidence type="ECO:0000256" key="7">
    <source>
        <dbReference type="ARBA" id="ARBA00022989"/>
    </source>
</evidence>
<keyword evidence="4 11" id="KW-0812">Transmembrane</keyword>
<feature type="transmembrane region" description="Helical" evidence="11">
    <location>
        <begin position="135"/>
        <end position="156"/>
    </location>
</feature>
<reference evidence="12" key="1">
    <citation type="submission" date="2021-02" db="EMBL/GenBank/DDBJ databases">
        <authorList>
            <person name="Dougan E. K."/>
            <person name="Rhodes N."/>
            <person name="Thang M."/>
            <person name="Chan C."/>
        </authorList>
    </citation>
    <scope>NUCLEOTIDE SEQUENCE</scope>
</reference>
<comment type="catalytic activity">
    <reaction evidence="10">
        <text>L-cystine(out) + H(+)(out) = L-cystine(in) + H(+)(in)</text>
        <dbReference type="Rhea" id="RHEA:66172"/>
        <dbReference type="ChEBI" id="CHEBI:15378"/>
        <dbReference type="ChEBI" id="CHEBI:35491"/>
    </reaction>
    <physiologicalReaction direction="left-to-right" evidence="10">
        <dbReference type="Rhea" id="RHEA:66173"/>
    </physiologicalReaction>
</comment>
<keyword evidence="8 11" id="KW-0472">Membrane</keyword>
<dbReference type="NCBIfam" id="TIGR00951">
    <property type="entry name" value="2A43"/>
    <property type="match status" value="1"/>
</dbReference>
<dbReference type="GO" id="GO:0005765">
    <property type="term" value="C:lysosomal membrane"/>
    <property type="evidence" value="ECO:0007669"/>
    <property type="project" value="UniProtKB-SubCell"/>
</dbReference>
<dbReference type="PANTHER" id="PTHR13131">
    <property type="entry name" value="CYSTINOSIN"/>
    <property type="match status" value="1"/>
</dbReference>
<proteinExistence type="inferred from homology"/>
<feature type="transmembrane region" description="Helical" evidence="11">
    <location>
        <begin position="276"/>
        <end position="294"/>
    </location>
</feature>
<evidence type="ECO:0000313" key="12">
    <source>
        <dbReference type="EMBL" id="CAE8619271.1"/>
    </source>
</evidence>
<organism evidence="12 13">
    <name type="scientific">Polarella glacialis</name>
    <name type="common">Dinoflagellate</name>
    <dbReference type="NCBI Taxonomy" id="89957"/>
    <lineage>
        <taxon>Eukaryota</taxon>
        <taxon>Sar</taxon>
        <taxon>Alveolata</taxon>
        <taxon>Dinophyceae</taxon>
        <taxon>Suessiales</taxon>
        <taxon>Suessiaceae</taxon>
        <taxon>Polarella</taxon>
    </lineage>
</organism>
<evidence type="ECO:0000256" key="11">
    <source>
        <dbReference type="SAM" id="Phobius"/>
    </source>
</evidence>
<feature type="transmembrane region" description="Helical" evidence="11">
    <location>
        <begin position="28"/>
        <end position="46"/>
    </location>
</feature>
<evidence type="ECO:0000256" key="10">
    <source>
        <dbReference type="ARBA" id="ARBA00048473"/>
    </source>
</evidence>
<feature type="transmembrane region" description="Helical" evidence="11">
    <location>
        <begin position="91"/>
        <end position="111"/>
    </location>
</feature>
<dbReference type="InterPro" id="IPR006603">
    <property type="entry name" value="PQ-loop_rpt"/>
</dbReference>
<evidence type="ECO:0000256" key="9">
    <source>
        <dbReference type="ARBA" id="ARBA00023228"/>
    </source>
</evidence>
<dbReference type="SMART" id="SM00679">
    <property type="entry name" value="CTNS"/>
    <property type="match status" value="2"/>
</dbReference>
<evidence type="ECO:0000256" key="8">
    <source>
        <dbReference type="ARBA" id="ARBA00023136"/>
    </source>
</evidence>
<evidence type="ECO:0000256" key="2">
    <source>
        <dbReference type="ARBA" id="ARBA00006855"/>
    </source>
</evidence>
<dbReference type="AlphaFoldDB" id="A0A813FYW7"/>
<accession>A0A813FYW7</accession>
<evidence type="ECO:0008006" key="14">
    <source>
        <dbReference type="Google" id="ProtNLM"/>
    </source>
</evidence>
<dbReference type="OrthoDB" id="75720at2759"/>
<dbReference type="EMBL" id="CAJNNV010026925">
    <property type="protein sequence ID" value="CAE8619271.1"/>
    <property type="molecule type" value="Genomic_DNA"/>
</dbReference>
<dbReference type="Proteomes" id="UP000654075">
    <property type="component" value="Unassembled WGS sequence"/>
</dbReference>
<name>A0A813FYW7_POLGL</name>
<comment type="similarity">
    <text evidence="2">Belongs to the cystinosin family.</text>
</comment>
<dbReference type="Gene3D" id="1.20.1280.290">
    <property type="match status" value="2"/>
</dbReference>
<dbReference type="InterPro" id="IPR005282">
    <property type="entry name" value="LC_transporter"/>
</dbReference>
<dbReference type="GO" id="GO:0015293">
    <property type="term" value="F:symporter activity"/>
    <property type="evidence" value="ECO:0007669"/>
    <property type="project" value="UniProtKB-KW"/>
</dbReference>
<protein>
    <recommendedName>
        <fullName evidence="14">Cystinosin</fullName>
    </recommendedName>
</protein>
<evidence type="ECO:0000256" key="3">
    <source>
        <dbReference type="ARBA" id="ARBA00022448"/>
    </source>
</evidence>
<dbReference type="Pfam" id="PF04193">
    <property type="entry name" value="PQ-loop"/>
    <property type="match status" value="2"/>
</dbReference>
<feature type="transmembrane region" description="Helical" evidence="11">
    <location>
        <begin position="58"/>
        <end position="79"/>
    </location>
</feature>
<sequence length="315" mass="35015">MAPPQTAISFSRPGTGEPLARRWAPENFWVPGSLLVGILVGLALSSQDTDPGVRFSNILGWTYFCAWSISFYPQLFLNWKRKSVIGLSLEFQMLNLVGFGLYFIFNALLFWQPSIKEAYKEKHGGQSSAVALNDVAFSGHAFLITAVTLVQIWFYYDYPPLVGTDRVLRLTVLLALGALGIVLVASTVAASRQEDWAQGWLALLTEFSVVKVAISVVKYCPQVFMNFRRKNTEGWSIHNVLLDFIGGSLSVAQLVLDAERTRDWSKISGDPAKLMLGNVSMFFDVIFMVQHYCLYSKVNRSSQACALLESDASVA</sequence>
<evidence type="ECO:0000256" key="1">
    <source>
        <dbReference type="ARBA" id="ARBA00004155"/>
    </source>
</evidence>
<dbReference type="PANTHER" id="PTHR13131:SF5">
    <property type="entry name" value="CYSTINOSIN"/>
    <property type="match status" value="1"/>
</dbReference>